<keyword evidence="4" id="KW-1185">Reference proteome</keyword>
<organism evidence="3 4">
    <name type="scientific">Leucothrix arctica</name>
    <dbReference type="NCBI Taxonomy" id="1481894"/>
    <lineage>
        <taxon>Bacteria</taxon>
        <taxon>Pseudomonadati</taxon>
        <taxon>Pseudomonadota</taxon>
        <taxon>Gammaproteobacteria</taxon>
        <taxon>Thiotrichales</taxon>
        <taxon>Thiotrichaceae</taxon>
        <taxon>Leucothrix</taxon>
    </lineage>
</organism>
<dbReference type="Proteomes" id="UP000245506">
    <property type="component" value="Unassembled WGS sequence"/>
</dbReference>
<accession>A0A317CS95</accession>
<feature type="domain" description="JmjC" evidence="2">
    <location>
        <begin position="103"/>
        <end position="250"/>
    </location>
</feature>
<dbReference type="OrthoDB" id="7977346at2"/>
<dbReference type="EMBL" id="QGKL01000006">
    <property type="protein sequence ID" value="PWQ99310.1"/>
    <property type="molecule type" value="Genomic_DNA"/>
</dbReference>
<evidence type="ECO:0000256" key="1">
    <source>
        <dbReference type="SAM" id="MobiDB-lite"/>
    </source>
</evidence>
<sequence>MAKNYSECIQWSADEFNNFGKVPQVSPHTYHKLDLFSDETLTALLDNYPRKWLQCYTMGFDPENHQDWTPVHIADNTGAEILEALQRGRMWVNVINIDKYNGEYAELIRQMYVTINDKCDHITNAKSAFSALILSSPGVQVYCHIDADANMLWHLKGRKRVWVYPARDERFTPQTYIEEIIGQDRHEDIPYERWYDDHAISHELQPGEAISWPQHSPHRVENVDFNVSLTTSYGSAESRRQLSVHGANHHILKPLGITQRSTELEGVVPAFKELCYRGMNVLNLLKQGKRNATNVTDLQVDPEHPQGMSKRDDKSLTKFAYSDKDED</sequence>
<evidence type="ECO:0000313" key="3">
    <source>
        <dbReference type="EMBL" id="PWQ99310.1"/>
    </source>
</evidence>
<protein>
    <recommendedName>
        <fullName evidence="2">JmjC domain-containing protein</fullName>
    </recommendedName>
</protein>
<dbReference type="InterPro" id="IPR003347">
    <property type="entry name" value="JmjC_dom"/>
</dbReference>
<proteinExistence type="predicted"/>
<dbReference type="AlphaFoldDB" id="A0A317CS95"/>
<dbReference type="Gene3D" id="2.60.120.650">
    <property type="entry name" value="Cupin"/>
    <property type="match status" value="1"/>
</dbReference>
<name>A0A317CS95_9GAMM</name>
<gene>
    <name evidence="3" type="ORF">DKT75_01005</name>
</gene>
<feature type="compositionally biased region" description="Basic and acidic residues" evidence="1">
    <location>
        <begin position="301"/>
        <end position="316"/>
    </location>
</feature>
<reference evidence="3 4" key="1">
    <citation type="submission" date="2018-05" db="EMBL/GenBank/DDBJ databases">
        <title>Leucothrix arctica sp. nov., isolated from Arctic seawater.</title>
        <authorList>
            <person name="Choi A."/>
            <person name="Baek K."/>
        </authorList>
    </citation>
    <scope>NUCLEOTIDE SEQUENCE [LARGE SCALE GENOMIC DNA]</scope>
    <source>
        <strain evidence="3 4">IMCC9719</strain>
    </source>
</reference>
<evidence type="ECO:0000259" key="2">
    <source>
        <dbReference type="PROSITE" id="PS51184"/>
    </source>
</evidence>
<dbReference type="RefSeq" id="WP_109821576.1">
    <property type="nucleotide sequence ID" value="NZ_QGKL01000006.1"/>
</dbReference>
<comment type="caution">
    <text evidence="3">The sequence shown here is derived from an EMBL/GenBank/DDBJ whole genome shotgun (WGS) entry which is preliminary data.</text>
</comment>
<feature type="region of interest" description="Disordered" evidence="1">
    <location>
        <begin position="299"/>
        <end position="327"/>
    </location>
</feature>
<dbReference type="PROSITE" id="PS51184">
    <property type="entry name" value="JMJC"/>
    <property type="match status" value="1"/>
</dbReference>
<dbReference type="SUPFAM" id="SSF51197">
    <property type="entry name" value="Clavaminate synthase-like"/>
    <property type="match status" value="1"/>
</dbReference>
<evidence type="ECO:0000313" key="4">
    <source>
        <dbReference type="Proteomes" id="UP000245506"/>
    </source>
</evidence>